<dbReference type="AlphaFoldDB" id="A0A9X3BB58"/>
<dbReference type="PANTHER" id="PTHR33204:SF18">
    <property type="entry name" value="TRANSCRIPTIONAL REGULATORY PROTEIN"/>
    <property type="match status" value="1"/>
</dbReference>
<organism evidence="5 6">
    <name type="scientific">Pseudomonas koreensis</name>
    <dbReference type="NCBI Taxonomy" id="198620"/>
    <lineage>
        <taxon>Bacteria</taxon>
        <taxon>Pseudomonadati</taxon>
        <taxon>Pseudomonadota</taxon>
        <taxon>Gammaproteobacteria</taxon>
        <taxon>Pseudomonadales</taxon>
        <taxon>Pseudomonadaceae</taxon>
        <taxon>Pseudomonas</taxon>
    </lineage>
</organism>
<dbReference type="InterPro" id="IPR036390">
    <property type="entry name" value="WH_DNA-bd_sf"/>
</dbReference>
<sequence>MKRKSFEGNICPVARTLDLIGDWWSLLIIRDALDGVRRFGDFHKSLDIAKNMLSTRLKGLVETGILQLVPASDGSAYKEYVLTEKGRALQTVIVALSQWGGEFLFETDESGSVMVDAQKRKPIRKIQLLSADGRVLAPEDVATRVGGTAERRHA</sequence>
<evidence type="ECO:0000313" key="5">
    <source>
        <dbReference type="EMBL" id="MCU7248135.1"/>
    </source>
</evidence>
<dbReference type="EMBL" id="JAOSKY010000004">
    <property type="protein sequence ID" value="MCU7248135.1"/>
    <property type="molecule type" value="Genomic_DNA"/>
</dbReference>
<accession>A0A9X3BB58</accession>
<keyword evidence="1" id="KW-0805">Transcription regulation</keyword>
<dbReference type="RefSeq" id="WP_301621785.1">
    <property type="nucleotide sequence ID" value="NZ_JAOSKY010000004.1"/>
</dbReference>
<keyword evidence="6" id="KW-1185">Reference proteome</keyword>
<evidence type="ECO:0000313" key="6">
    <source>
        <dbReference type="Proteomes" id="UP001139955"/>
    </source>
</evidence>
<dbReference type="PANTHER" id="PTHR33204">
    <property type="entry name" value="TRANSCRIPTIONAL REGULATOR, MARR FAMILY"/>
    <property type="match status" value="1"/>
</dbReference>
<comment type="caution">
    <text evidence="5">The sequence shown here is derived from an EMBL/GenBank/DDBJ whole genome shotgun (WGS) entry which is preliminary data.</text>
</comment>
<reference evidence="5" key="2">
    <citation type="journal article" date="2023" name="mSystems">
        <title>Charting the Lipopeptidome of Nonpathogenic Pseudomonas.</title>
        <authorList>
            <person name="Cesa-Luna C."/>
            <person name="Geudens N."/>
            <person name="Girard L."/>
            <person name="De Roo V."/>
            <person name="Maklad H.R."/>
            <person name="Martins J.C."/>
            <person name="Hofte M."/>
            <person name="De Mot R."/>
        </authorList>
    </citation>
    <scope>NUCLEOTIDE SEQUENCE</scope>
    <source>
        <strain evidence="5">B1M3-32</strain>
    </source>
</reference>
<dbReference type="InterPro" id="IPR036388">
    <property type="entry name" value="WH-like_DNA-bd_sf"/>
</dbReference>
<dbReference type="Gene3D" id="1.10.10.10">
    <property type="entry name" value="Winged helix-like DNA-binding domain superfamily/Winged helix DNA-binding domain"/>
    <property type="match status" value="1"/>
</dbReference>
<keyword evidence="2" id="KW-0238">DNA-binding</keyword>
<proteinExistence type="predicted"/>
<name>A0A9X3BB58_9PSED</name>
<reference evidence="5" key="1">
    <citation type="submission" date="2022-09" db="EMBL/GenBank/DDBJ databases">
        <authorList>
            <person name="Cesa-Luna C."/>
            <person name="Girard L."/>
            <person name="Lood C."/>
            <person name="Hofte M."/>
            <person name="De Mot R."/>
        </authorList>
    </citation>
    <scope>NUCLEOTIDE SEQUENCE</scope>
    <source>
        <strain evidence="5">B1M3-32</strain>
    </source>
</reference>
<evidence type="ECO:0000256" key="3">
    <source>
        <dbReference type="ARBA" id="ARBA00023163"/>
    </source>
</evidence>
<keyword evidence="3" id="KW-0804">Transcription</keyword>
<evidence type="ECO:0000256" key="2">
    <source>
        <dbReference type="ARBA" id="ARBA00023125"/>
    </source>
</evidence>
<gene>
    <name evidence="5" type="ORF">OC940_10020</name>
</gene>
<evidence type="ECO:0000259" key="4">
    <source>
        <dbReference type="PROSITE" id="PS51118"/>
    </source>
</evidence>
<dbReference type="InterPro" id="IPR002577">
    <property type="entry name" value="HTH_HxlR"/>
</dbReference>
<dbReference type="Proteomes" id="UP001139955">
    <property type="component" value="Unassembled WGS sequence"/>
</dbReference>
<dbReference type="SUPFAM" id="SSF46785">
    <property type="entry name" value="Winged helix' DNA-binding domain"/>
    <property type="match status" value="1"/>
</dbReference>
<dbReference type="Pfam" id="PF01638">
    <property type="entry name" value="HxlR"/>
    <property type="match status" value="1"/>
</dbReference>
<dbReference type="PROSITE" id="PS51118">
    <property type="entry name" value="HTH_HXLR"/>
    <property type="match status" value="1"/>
</dbReference>
<dbReference type="GO" id="GO:0003677">
    <property type="term" value="F:DNA binding"/>
    <property type="evidence" value="ECO:0007669"/>
    <property type="project" value="UniProtKB-KW"/>
</dbReference>
<evidence type="ECO:0000256" key="1">
    <source>
        <dbReference type="ARBA" id="ARBA00023015"/>
    </source>
</evidence>
<protein>
    <submittedName>
        <fullName evidence="5">Helix-turn-helix transcriptional regulator</fullName>
    </submittedName>
</protein>
<feature type="domain" description="HTH hxlR-type" evidence="4">
    <location>
        <begin position="11"/>
        <end position="108"/>
    </location>
</feature>